<name>A0A4V3EIL3_9ACTN</name>
<reference evidence="2 3" key="1">
    <citation type="submission" date="2019-03" db="EMBL/GenBank/DDBJ databases">
        <title>Sequencing the genomes of 1000 actinobacteria strains.</title>
        <authorList>
            <person name="Klenk H.-P."/>
        </authorList>
    </citation>
    <scope>NUCLEOTIDE SEQUENCE [LARGE SCALE GENOMIC DNA]</scope>
    <source>
        <strain evidence="2 3">DSM 18936</strain>
    </source>
</reference>
<keyword evidence="3" id="KW-1185">Reference proteome</keyword>
<proteinExistence type="predicted"/>
<dbReference type="RefSeq" id="WP_133867449.1">
    <property type="nucleotide sequence ID" value="NZ_SOAU01000001.1"/>
</dbReference>
<feature type="chain" id="PRO_5020282931" evidence="1">
    <location>
        <begin position="23"/>
        <end position="96"/>
    </location>
</feature>
<sequence>MKTLTTMTITLAALALPLAACGGDDDSGGGGASAEQIAQAFVDQGAPEDEAACVADKVAGSISLSDVEDFANAVDPDDVDADVLETIGEALNGCIG</sequence>
<feature type="signal peptide" evidence="1">
    <location>
        <begin position="1"/>
        <end position="22"/>
    </location>
</feature>
<comment type="caution">
    <text evidence="2">The sequence shown here is derived from an EMBL/GenBank/DDBJ whole genome shotgun (WGS) entry which is preliminary data.</text>
</comment>
<keyword evidence="1" id="KW-0732">Signal</keyword>
<evidence type="ECO:0000313" key="2">
    <source>
        <dbReference type="EMBL" id="TDT14948.1"/>
    </source>
</evidence>
<dbReference type="EMBL" id="SOAU01000001">
    <property type="protein sequence ID" value="TDT14948.1"/>
    <property type="molecule type" value="Genomic_DNA"/>
</dbReference>
<evidence type="ECO:0000256" key="1">
    <source>
        <dbReference type="SAM" id="SignalP"/>
    </source>
</evidence>
<dbReference type="Proteomes" id="UP000294558">
    <property type="component" value="Unassembled WGS sequence"/>
</dbReference>
<protein>
    <submittedName>
        <fullName evidence="2">Uncharacterized protein</fullName>
    </submittedName>
</protein>
<accession>A0A4V3EIL3</accession>
<gene>
    <name evidence="2" type="ORF">BDK89_0507</name>
</gene>
<dbReference type="AlphaFoldDB" id="A0A4V3EIL3"/>
<evidence type="ECO:0000313" key="3">
    <source>
        <dbReference type="Proteomes" id="UP000294558"/>
    </source>
</evidence>
<organism evidence="2 3">
    <name type="scientific">Ilumatobacter fluminis</name>
    <dbReference type="NCBI Taxonomy" id="467091"/>
    <lineage>
        <taxon>Bacteria</taxon>
        <taxon>Bacillati</taxon>
        <taxon>Actinomycetota</taxon>
        <taxon>Acidimicrobiia</taxon>
        <taxon>Acidimicrobiales</taxon>
        <taxon>Ilumatobacteraceae</taxon>
        <taxon>Ilumatobacter</taxon>
    </lineage>
</organism>